<proteinExistence type="predicted"/>
<evidence type="ECO:0000313" key="3">
    <source>
        <dbReference type="Proteomes" id="UP000751614"/>
    </source>
</evidence>
<evidence type="ECO:0000256" key="1">
    <source>
        <dbReference type="SAM" id="SignalP"/>
    </source>
</evidence>
<reference evidence="2 3" key="1">
    <citation type="submission" date="2019-05" db="EMBL/GenBank/DDBJ databases">
        <title>Flagellimonas sp. AsT0115, sp. nov., isolated from a marine red algae, Asparagopsis taxiformis.</title>
        <authorList>
            <person name="Kim J."/>
            <person name="Jeong S.E."/>
            <person name="Jeon C.O."/>
        </authorList>
    </citation>
    <scope>NUCLEOTIDE SEQUENCE [LARGE SCALE GENOMIC DNA]</scope>
    <source>
        <strain evidence="2 3">AsT0115</strain>
    </source>
</reference>
<dbReference type="Proteomes" id="UP000751614">
    <property type="component" value="Unassembled WGS sequence"/>
</dbReference>
<dbReference type="RefSeq" id="WP_138832781.1">
    <property type="nucleotide sequence ID" value="NZ_VCNI01000001.1"/>
</dbReference>
<comment type="caution">
    <text evidence="2">The sequence shown here is derived from an EMBL/GenBank/DDBJ whole genome shotgun (WGS) entry which is preliminary data.</text>
</comment>
<keyword evidence="3" id="KW-1185">Reference proteome</keyword>
<dbReference type="EMBL" id="VCNI01000001">
    <property type="protein sequence ID" value="TMU56385.1"/>
    <property type="molecule type" value="Genomic_DNA"/>
</dbReference>
<name>A0ABY2WN30_9FLAO</name>
<keyword evidence="1" id="KW-0732">Signal</keyword>
<dbReference type="PROSITE" id="PS51257">
    <property type="entry name" value="PROKAR_LIPOPROTEIN"/>
    <property type="match status" value="1"/>
</dbReference>
<evidence type="ECO:0000313" key="2">
    <source>
        <dbReference type="EMBL" id="TMU56385.1"/>
    </source>
</evidence>
<organism evidence="2 3">
    <name type="scientific">Flagellimonas algicola</name>
    <dbReference type="NCBI Taxonomy" id="2583815"/>
    <lineage>
        <taxon>Bacteria</taxon>
        <taxon>Pseudomonadati</taxon>
        <taxon>Bacteroidota</taxon>
        <taxon>Flavobacteriia</taxon>
        <taxon>Flavobacteriales</taxon>
        <taxon>Flavobacteriaceae</taxon>
        <taxon>Flagellimonas</taxon>
    </lineage>
</organism>
<feature type="signal peptide" evidence="1">
    <location>
        <begin position="1"/>
        <end position="26"/>
    </location>
</feature>
<gene>
    <name evidence="2" type="ORF">FGG15_02255</name>
</gene>
<sequence length="524" mass="58739">MKKRTNLYLFLGIMAALLIISCETETFDLDSMVEDIQFTEQGMIKSNFNHGNFGEYSGIQSENIIISWNGYKTINIEDRIWYEYNVEEIIEPELEAGEITDITYSLLVTIFDESPAYWLVRMDSHNGVAFDSYFELEEGNFTGMVYLFDIEGTVDMARFYRKGEAYQGVKDIGNTTNLPQPEAARCDAKVVARCTVQNGCPPPQTGTGGCKYGGGHYEWQISYSYTDWYLDRNGDGVGQANEYYNTTTQETRTYVFVPSGTSLPPSQNSWGFAALDGSGQVSSIPKPRVQPERIIIAPDLLEEYPCTEGIIGKALSAELDVWGTMKDAFGNDHSDFDITYKHKVLEDDREGRLTLGETHVTLANSRISDMTIYLNTTYLNLATDVSIFATVLHENVHALMLYQLDQKGIVFDNPENLDMSILADKWSAEVAKIQNGPMPPNDLAYAQHRIMVGVVDVMADYIQTFATTRNYGIDEFQAEALAWTGLFDSIAWTLMDPLVKESIENLIESETTGFGPLAIGTKCD</sequence>
<protein>
    <submittedName>
        <fullName evidence="2">Uncharacterized protein</fullName>
    </submittedName>
</protein>
<feature type="chain" id="PRO_5046249593" evidence="1">
    <location>
        <begin position="27"/>
        <end position="524"/>
    </location>
</feature>
<accession>A0ABY2WN30</accession>